<evidence type="ECO:0000256" key="1">
    <source>
        <dbReference type="SAM" id="MobiDB-lite"/>
    </source>
</evidence>
<comment type="caution">
    <text evidence="3">The sequence shown here is derived from an EMBL/GenBank/DDBJ whole genome shotgun (WGS) entry which is preliminary data.</text>
</comment>
<feature type="compositionally biased region" description="Polar residues" evidence="1">
    <location>
        <begin position="190"/>
        <end position="205"/>
    </location>
</feature>
<dbReference type="EMBL" id="LJIJ01000399">
    <property type="protein sequence ID" value="ODM97876.1"/>
    <property type="molecule type" value="Genomic_DNA"/>
</dbReference>
<dbReference type="InterPro" id="IPR033446">
    <property type="entry name" value="ZCCHC24_Znf-3CxxC"/>
</dbReference>
<reference evidence="3 4" key="1">
    <citation type="journal article" date="2016" name="Genome Biol. Evol.">
        <title>Gene Family Evolution Reflects Adaptation to Soil Environmental Stressors in the Genome of the Collembolan Orchesella cincta.</title>
        <authorList>
            <person name="Faddeeva-Vakhrusheva A."/>
            <person name="Derks M.F."/>
            <person name="Anvar S.Y."/>
            <person name="Agamennone V."/>
            <person name="Suring W."/>
            <person name="Smit S."/>
            <person name="van Straalen N.M."/>
            <person name="Roelofs D."/>
        </authorList>
    </citation>
    <scope>NUCLEOTIDE SEQUENCE [LARGE SCALE GENOMIC DNA]</scope>
    <source>
        <tissue evidence="3">Mixed pool</tissue>
    </source>
</reference>
<gene>
    <name evidence="3" type="ORF">Ocin01_08809</name>
</gene>
<evidence type="ECO:0000259" key="2">
    <source>
        <dbReference type="Pfam" id="PF17180"/>
    </source>
</evidence>
<accession>A0A1D2MXV1</accession>
<organism evidence="3 4">
    <name type="scientific">Orchesella cincta</name>
    <name type="common">Springtail</name>
    <name type="synonym">Podura cincta</name>
    <dbReference type="NCBI Taxonomy" id="48709"/>
    <lineage>
        <taxon>Eukaryota</taxon>
        <taxon>Metazoa</taxon>
        <taxon>Ecdysozoa</taxon>
        <taxon>Arthropoda</taxon>
        <taxon>Hexapoda</taxon>
        <taxon>Collembola</taxon>
        <taxon>Entomobryomorpha</taxon>
        <taxon>Entomobryoidea</taxon>
        <taxon>Orchesellidae</taxon>
        <taxon>Orchesellinae</taxon>
        <taxon>Orchesella</taxon>
    </lineage>
</organism>
<feature type="region of interest" description="Disordered" evidence="1">
    <location>
        <begin position="188"/>
        <end position="210"/>
    </location>
</feature>
<evidence type="ECO:0000313" key="4">
    <source>
        <dbReference type="Proteomes" id="UP000094527"/>
    </source>
</evidence>
<feature type="domain" description="Zinc finger" evidence="2">
    <location>
        <begin position="127"/>
        <end position="165"/>
    </location>
</feature>
<sequence>MASTPYRMYNIDESAEEQGLRNEELYGEEHQLPFQFPDLSLFQNACSWNRRMVMPYKRTRQNGSLPMRDEPLVVYRFFDFYCSTCEQSWLSPLLRAKDGCFCRICHQFVLPRGLRHSFTPYLGKESCYGKYTCHVCARGWSSYKSLSNCPDQCFQCGTLVYPYYQVAHSVLYQKIHKNSDSTKSAYLKSLGSQSPQQQDQTNGPENRSDRVLASHPRKIISISGIFTSSSAKTKLMINKKRLHCLNNVPFLQHSPQKIRRQIHLKACFSEPIITT</sequence>
<proteinExistence type="predicted"/>
<protein>
    <submittedName>
        <fullName evidence="3">Zinc finger CCHC domain-containing protein 24</fullName>
    </submittedName>
</protein>
<dbReference type="Pfam" id="PF17180">
    <property type="entry name" value="Zn_ribbon_3CxxC_2"/>
    <property type="match status" value="1"/>
</dbReference>
<keyword evidence="4" id="KW-1185">Reference proteome</keyword>
<evidence type="ECO:0000313" key="3">
    <source>
        <dbReference type="EMBL" id="ODM97876.1"/>
    </source>
</evidence>
<dbReference type="AlphaFoldDB" id="A0A1D2MXV1"/>
<name>A0A1D2MXV1_ORCCI</name>
<dbReference type="Proteomes" id="UP000094527">
    <property type="component" value="Unassembled WGS sequence"/>
</dbReference>